<keyword evidence="2" id="KW-1185">Reference proteome</keyword>
<protein>
    <submittedName>
        <fullName evidence="1">Uncharacterized protein</fullName>
    </submittedName>
</protein>
<dbReference type="Proteomes" id="UP000259812">
    <property type="component" value="Genome"/>
</dbReference>
<proteinExistence type="predicted"/>
<dbReference type="EMBL" id="MH632120">
    <property type="protein sequence ID" value="AXN53303.1"/>
    <property type="molecule type" value="Genomic_DNA"/>
</dbReference>
<dbReference type="GeneID" id="60320786"/>
<name>A0A346FC78_9CAUD</name>
<accession>A0A346FC78</accession>
<dbReference type="RefSeq" id="YP_009949382.1">
    <property type="nucleotide sequence ID" value="NC_051580.1"/>
</dbReference>
<evidence type="ECO:0000313" key="1">
    <source>
        <dbReference type="EMBL" id="AXN53303.1"/>
    </source>
</evidence>
<evidence type="ECO:0000313" key="2">
    <source>
        <dbReference type="Proteomes" id="UP000259812"/>
    </source>
</evidence>
<organism evidence="1 2">
    <name type="scientific">Mycobacterium phage Thonko</name>
    <dbReference type="NCBI Taxonomy" id="2282910"/>
    <lineage>
        <taxon>Viruses</taxon>
        <taxon>Duplodnaviria</taxon>
        <taxon>Heunggongvirae</taxon>
        <taxon>Uroviricota</taxon>
        <taxon>Caudoviricetes</taxon>
        <taxon>Bclasvirinae</taxon>
        <taxon>Thonkovirus</taxon>
        <taxon>Thonkovirus thonko</taxon>
    </lineage>
</organism>
<dbReference type="KEGG" id="vg:60320786"/>
<sequence>MTQPDPTINPGDYQWAIGYEFTQDPLGLDPDWQFISQGLPSREDAIEQYRATIDGLAASGQTLEDMPNMRNFGVYFTEPQQWQRYEVPPAEPQPENTDTPTG</sequence>
<gene>
    <name evidence="1" type="primary">31</name>
    <name evidence="1" type="ORF">PBI_THONKO_31</name>
</gene>
<reference evidence="2" key="1">
    <citation type="submission" date="2018-07" db="EMBL/GenBank/DDBJ databases">
        <authorList>
            <person name="Quirk P.G."/>
            <person name="Krulwich T.A."/>
        </authorList>
    </citation>
    <scope>NUCLEOTIDE SEQUENCE [LARGE SCALE GENOMIC DNA]</scope>
</reference>